<dbReference type="EMBL" id="CM045762">
    <property type="protein sequence ID" value="KAI8010696.1"/>
    <property type="molecule type" value="Genomic_DNA"/>
</dbReference>
<sequence>MPTNPNGALGSLDYKKEERHALAIKFREAAPRFGTPEPQKLIDEIHEYMLSKAPLVPQLNPSQASEEHSIDKEDEANQSSEDFRWIYGFNIEASSCGGGGKRRGVKYLVDTSPNMSTLPPEYVLPVPLPPASGGDGEIPVIDLSGLDGPIERRRLTVETISSACADWGFFRIINHGIERCLMEEELKTVEGFFNLHWEEKMKYASHDVMNPVRYGTSLNTSKQHNLHWRDFLRHFGHPFHNTFHLWPHTPPNYRFVTKEYLGELWQLALKIAGALSEGLGLDRDYIEKSVGEGCQIAAFNYYPPCPEPDGTLGLAAHSDHGGVIILMENDVAGLQVKHNHTWVAVPHVPGSFVVNIGDYTEILSNGRYKSVEHRTVVNAERTRISIGVSLGPEMTAIVAPAGQLLDEESEMKYKPITYKDYMRFQQSKVMREGKSPLQSPYEQQHIRECFINNSATILILIDVLLISLYLWDGCNFSQLHLSQMLSCSL</sequence>
<comment type="caution">
    <text evidence="1">The sequence shown here is derived from an EMBL/GenBank/DDBJ whole genome shotgun (WGS) entry which is preliminary data.</text>
</comment>
<protein>
    <submittedName>
        <fullName evidence="1">Protein DOWNY MILDEW RESISTANCE 6</fullName>
    </submittedName>
</protein>
<proteinExistence type="predicted"/>
<keyword evidence="2" id="KW-1185">Reference proteome</keyword>
<evidence type="ECO:0000313" key="2">
    <source>
        <dbReference type="Proteomes" id="UP001060215"/>
    </source>
</evidence>
<accession>A0ACC0HC68</accession>
<evidence type="ECO:0000313" key="1">
    <source>
        <dbReference type="EMBL" id="KAI8010696.1"/>
    </source>
</evidence>
<gene>
    <name evidence="1" type="ORF">LOK49_LG06G01571</name>
</gene>
<reference evidence="1 2" key="1">
    <citation type="journal article" date="2022" name="Plant J.">
        <title>Chromosome-level genome of Camellia lanceoleosa provides a valuable resource for understanding genome evolution and self-incompatibility.</title>
        <authorList>
            <person name="Gong W."/>
            <person name="Xiao S."/>
            <person name="Wang L."/>
            <person name="Liao Z."/>
            <person name="Chang Y."/>
            <person name="Mo W."/>
            <person name="Hu G."/>
            <person name="Li W."/>
            <person name="Zhao G."/>
            <person name="Zhu H."/>
            <person name="Hu X."/>
            <person name="Ji K."/>
            <person name="Xiang X."/>
            <person name="Song Q."/>
            <person name="Yuan D."/>
            <person name="Jin S."/>
            <person name="Zhang L."/>
        </authorList>
    </citation>
    <scope>NUCLEOTIDE SEQUENCE [LARGE SCALE GENOMIC DNA]</scope>
    <source>
        <strain evidence="1">SQ_2022a</strain>
    </source>
</reference>
<organism evidence="1 2">
    <name type="scientific">Camellia lanceoleosa</name>
    <dbReference type="NCBI Taxonomy" id="1840588"/>
    <lineage>
        <taxon>Eukaryota</taxon>
        <taxon>Viridiplantae</taxon>
        <taxon>Streptophyta</taxon>
        <taxon>Embryophyta</taxon>
        <taxon>Tracheophyta</taxon>
        <taxon>Spermatophyta</taxon>
        <taxon>Magnoliopsida</taxon>
        <taxon>eudicotyledons</taxon>
        <taxon>Gunneridae</taxon>
        <taxon>Pentapetalae</taxon>
        <taxon>asterids</taxon>
        <taxon>Ericales</taxon>
        <taxon>Theaceae</taxon>
        <taxon>Camellia</taxon>
    </lineage>
</organism>
<dbReference type="Proteomes" id="UP001060215">
    <property type="component" value="Chromosome 5"/>
</dbReference>
<name>A0ACC0HC68_9ERIC</name>